<feature type="transmembrane region" description="Helical" evidence="6">
    <location>
        <begin position="42"/>
        <end position="65"/>
    </location>
</feature>
<evidence type="ECO:0000256" key="6">
    <source>
        <dbReference type="SAM" id="Phobius"/>
    </source>
</evidence>
<keyword evidence="8" id="KW-1185">Reference proteome</keyword>
<feature type="transmembrane region" description="Helical" evidence="6">
    <location>
        <begin position="77"/>
        <end position="97"/>
    </location>
</feature>
<dbReference type="InterPro" id="IPR001991">
    <property type="entry name" value="Na-dicarboxylate_symporter"/>
</dbReference>
<feature type="transmembrane region" description="Helical" evidence="6">
    <location>
        <begin position="139"/>
        <end position="157"/>
    </location>
</feature>
<evidence type="ECO:0000256" key="4">
    <source>
        <dbReference type="ARBA" id="ARBA00022989"/>
    </source>
</evidence>
<feature type="transmembrane region" description="Helical" evidence="6">
    <location>
        <begin position="348"/>
        <end position="366"/>
    </location>
</feature>
<dbReference type="InterPro" id="IPR036458">
    <property type="entry name" value="Na:dicarbo_symporter_sf"/>
</dbReference>
<keyword evidence="5 6" id="KW-0472">Membrane</keyword>
<evidence type="ECO:0000256" key="3">
    <source>
        <dbReference type="ARBA" id="ARBA00022692"/>
    </source>
</evidence>
<reference evidence="8" key="1">
    <citation type="submission" date="2017-09" db="EMBL/GenBank/DDBJ databases">
        <authorList>
            <person name="Varghese N."/>
            <person name="Submissions S."/>
        </authorList>
    </citation>
    <scope>NUCLEOTIDE SEQUENCE [LARGE SCALE GENOMIC DNA]</scope>
    <source>
        <strain evidence="8">DSM 15103</strain>
    </source>
</reference>
<dbReference type="Proteomes" id="UP000219036">
    <property type="component" value="Unassembled WGS sequence"/>
</dbReference>
<gene>
    <name evidence="7" type="ORF">SAMN06265182_1529</name>
</gene>
<dbReference type="GO" id="GO:0015293">
    <property type="term" value="F:symporter activity"/>
    <property type="evidence" value="ECO:0007669"/>
    <property type="project" value="InterPro"/>
</dbReference>
<dbReference type="EMBL" id="OBEI01000007">
    <property type="protein sequence ID" value="SNZ09448.1"/>
    <property type="molecule type" value="Genomic_DNA"/>
</dbReference>
<dbReference type="SUPFAM" id="SSF118215">
    <property type="entry name" value="Proton glutamate symport protein"/>
    <property type="match status" value="1"/>
</dbReference>
<evidence type="ECO:0000313" key="8">
    <source>
        <dbReference type="Proteomes" id="UP000219036"/>
    </source>
</evidence>
<dbReference type="PANTHER" id="PTHR11958">
    <property type="entry name" value="SODIUM/DICARBOXYLATE SYMPORTER-RELATED"/>
    <property type="match status" value="1"/>
</dbReference>
<keyword evidence="4 6" id="KW-1133">Transmembrane helix</keyword>
<feature type="transmembrane region" description="Helical" evidence="6">
    <location>
        <begin position="298"/>
        <end position="316"/>
    </location>
</feature>
<protein>
    <submittedName>
        <fullName evidence="7">Na+/H+-dicarboxylate symporter</fullName>
    </submittedName>
</protein>
<dbReference type="PRINTS" id="PR00173">
    <property type="entry name" value="EDTRNSPORT"/>
</dbReference>
<dbReference type="Gene3D" id="1.10.3860.10">
    <property type="entry name" value="Sodium:dicarboxylate symporter"/>
    <property type="match status" value="1"/>
</dbReference>
<dbReference type="InterPro" id="IPR050746">
    <property type="entry name" value="DAACS"/>
</dbReference>
<dbReference type="RefSeq" id="WP_097000693.1">
    <property type="nucleotide sequence ID" value="NZ_OBEI01000007.1"/>
</dbReference>
<feature type="transmembrane region" description="Helical" evidence="6">
    <location>
        <begin position="210"/>
        <end position="235"/>
    </location>
</feature>
<organism evidence="7 8">
    <name type="scientific">Persephonella hydrogeniphila</name>
    <dbReference type="NCBI Taxonomy" id="198703"/>
    <lineage>
        <taxon>Bacteria</taxon>
        <taxon>Pseudomonadati</taxon>
        <taxon>Aquificota</taxon>
        <taxon>Aquificia</taxon>
        <taxon>Aquificales</taxon>
        <taxon>Hydrogenothermaceae</taxon>
        <taxon>Persephonella</taxon>
    </lineage>
</organism>
<dbReference type="AlphaFoldDB" id="A0A285NJL5"/>
<comment type="subcellular location">
    <subcellularLocation>
        <location evidence="1">Membrane</location>
        <topology evidence="1">Multi-pass membrane protein</topology>
    </subcellularLocation>
</comment>
<dbReference type="PANTHER" id="PTHR11958:SF63">
    <property type="entry name" value="AMINO ACID TRANSPORTER"/>
    <property type="match status" value="1"/>
</dbReference>
<keyword evidence="2" id="KW-0813">Transport</keyword>
<evidence type="ECO:0000256" key="1">
    <source>
        <dbReference type="ARBA" id="ARBA00004141"/>
    </source>
</evidence>
<sequence>MKRFLTVENLTVIGIVLGIASGVLIPEIMLKLKFLGDIFLNLLKMIVIPLIFVSIFMSIASLASINDLKDMGIKAIAYYFLTTALAVITGIVITNIIHFDVSGLERHGEVIKVNEFTWEAFLNNLIPSNIFQSFSEGKAIHVILFSILFGIAVVSLVKHKKENVVGFFDGVNDALMKIAKWIIALSPVGVFSLIGYVVADKGIGVIISLWQYVLVVILGILIHAVVNLGFIAYIVGRFNPFKYFKQVREAILVAFSTCSSSATLPVSLEVSTEKAKVDKKVAGFVLPLGATVNMDGTALYEAVAAIFIASVFGIELSIFQQIIIFITATLAAVGAASIPSAGLVTMTLVFSAVGLPLEGIAIIIAVDRFLDMFRTATNVWGDLIGAKIISRLMEKDEHRKN</sequence>
<accession>A0A285NJL5</accession>
<evidence type="ECO:0000256" key="5">
    <source>
        <dbReference type="ARBA" id="ARBA00023136"/>
    </source>
</evidence>
<name>A0A285NJL5_9AQUI</name>
<feature type="transmembrane region" description="Helical" evidence="6">
    <location>
        <begin position="178"/>
        <end position="198"/>
    </location>
</feature>
<dbReference type="Pfam" id="PF00375">
    <property type="entry name" value="SDF"/>
    <property type="match status" value="1"/>
</dbReference>
<evidence type="ECO:0000313" key="7">
    <source>
        <dbReference type="EMBL" id="SNZ09448.1"/>
    </source>
</evidence>
<proteinExistence type="predicted"/>
<dbReference type="OrthoDB" id="9768885at2"/>
<evidence type="ECO:0000256" key="2">
    <source>
        <dbReference type="ARBA" id="ARBA00022448"/>
    </source>
</evidence>
<dbReference type="GO" id="GO:0016020">
    <property type="term" value="C:membrane"/>
    <property type="evidence" value="ECO:0007669"/>
    <property type="project" value="UniProtKB-SubCell"/>
</dbReference>
<feature type="transmembrane region" description="Helical" evidence="6">
    <location>
        <begin position="12"/>
        <end position="30"/>
    </location>
</feature>
<keyword evidence="3 6" id="KW-0812">Transmembrane</keyword>